<dbReference type="InterPro" id="IPR055298">
    <property type="entry name" value="AtLOH3-like"/>
</dbReference>
<dbReference type="InterPro" id="IPR025398">
    <property type="entry name" value="DUF4371"/>
</dbReference>
<dbReference type="InterPro" id="IPR012337">
    <property type="entry name" value="RNaseH-like_sf"/>
</dbReference>
<evidence type="ECO:0000256" key="2">
    <source>
        <dbReference type="SAM" id="Phobius"/>
    </source>
</evidence>
<feature type="domain" description="TTF-type" evidence="3">
    <location>
        <begin position="146"/>
        <end position="240"/>
    </location>
</feature>
<reference evidence="5" key="2">
    <citation type="journal article" date="2008" name="Nucleic Acids Res.">
        <title>The rice annotation project database (RAP-DB): 2008 update.</title>
        <authorList>
            <consortium name="The rice annotation project (RAP)"/>
        </authorList>
    </citation>
    <scope>GENOME REANNOTATION</scope>
    <source>
        <strain evidence="5">cv. Nipponbare</strain>
    </source>
</reference>
<dbReference type="Pfam" id="PF13962">
    <property type="entry name" value="PGG"/>
    <property type="match status" value="1"/>
</dbReference>
<dbReference type="InterPro" id="IPR006580">
    <property type="entry name" value="Znf_TTF"/>
</dbReference>
<sequence length="1071" mass="121023">MKRPRTTLKSFYAPATPQSNLDPNPPQTAGTGGSNTQQAAAVVEAAIGETGARASNIQVQHAPSTCEAAPSIVETVGSNIPQPEQEPHNSETVELNPADIVADPGLRKPIEQFHIDIRDAVRREYLSRGPCQPIGHKYPQKLMGNRQRSFHDSWFKMHNWLEYSIAKDAAFCFYCYLFKQPRPDNFGVDAFTSKGFTNWKHATGSFNEHVGKVDSFHNRARKHCEDFKNQRQSVSYKMDSGSKKLEQQYYGRITMILGVVRFLLLQALAFRGHDESHGSSNKGNFLEMIEWYKEKDKDAQKLLGNSPGNHLLTSPKIQKHLCKACANKTTKAILKDVGERNFAILVDESRDASIKEQMAVILRYINSKGQVIERFLGVEHVPDTTSVALKIALDAMIVSHGLSMHKVRGQGYDGASNMRGEFHGLQRRVLDENPYAFYIHCFAHQLQLVVVSVAKCCSPVSDFFNYTPMIVNTVNGSCKRHDQLAQEHHDNLVSSLETGEIFSGRGKNQATNLARPGDTRWGSHHKTLCRLQHMWKAVLEVLENICEDNPTTKTTATGLLKQMESFEFVLIMHLMIRLLGKTNDLSQCLQKKDQNIIRAIGLIGTTLQKINHIRQHGWQELFEETKTFCLKYNIIVPDMSDTTTTRGRSRGRGGQLITYQHHFNNEIFNVVHDQLIVELNNRFAERSTQLLRCIACLDPRNSFANFDEDKLIELARMYAADFSPYDCIVLKDQLETFIADVRADPHFLSCSDLGNLAMKMVQSDRHTVFPLVYRLIELALILPVATATVERAFSAMNIIKTELRNKMADEWLNHRVVCYIERDIFASIDNDKILTHFQELRTRKMKLPLPSAGTYVQVKRSNGRLGVYKEFSNEVSMLMLEADPQNATSIYNLHKDAKDKLNKSSMKDAKSLTQTYTSNTSLVAILIATITFAAAFTLPGGYSSDAGNLGFPIMARKFVFQSFLIADTLAMCSSLVVAFICIIARWEDLQFLLHYRSFTKKLMWFAYMATTVAFATGLYTVLAPRLLWLAIGICLLSVLLPAITKVIGEWPVLKLRFRLGKTYNSDLLDMV</sequence>
<dbReference type="AlphaFoldDB" id="Q2R809"/>
<keyword evidence="2" id="KW-0472">Membrane</keyword>
<organism evidence="4 5">
    <name type="scientific">Oryza sativa subsp. japonica</name>
    <name type="common">Rice</name>
    <dbReference type="NCBI Taxonomy" id="39947"/>
    <lineage>
        <taxon>Eukaryota</taxon>
        <taxon>Viridiplantae</taxon>
        <taxon>Streptophyta</taxon>
        <taxon>Embryophyta</taxon>
        <taxon>Tracheophyta</taxon>
        <taxon>Spermatophyta</taxon>
        <taxon>Magnoliopsida</taxon>
        <taxon>Liliopsida</taxon>
        <taxon>Poales</taxon>
        <taxon>Poaceae</taxon>
        <taxon>BOP clade</taxon>
        <taxon>Oryzoideae</taxon>
        <taxon>Oryzeae</taxon>
        <taxon>Oryzinae</taxon>
        <taxon>Oryza</taxon>
        <taxon>Oryza sativa</taxon>
    </lineage>
</organism>
<accession>Q2R809</accession>
<dbReference type="PANTHER" id="PTHR11697">
    <property type="entry name" value="GENERAL TRANSCRIPTION FACTOR 2-RELATED ZINC FINGER PROTEIN"/>
    <property type="match status" value="1"/>
</dbReference>
<dbReference type="GO" id="GO:0046983">
    <property type="term" value="F:protein dimerization activity"/>
    <property type="evidence" value="ECO:0007669"/>
    <property type="project" value="InterPro"/>
</dbReference>
<dbReference type="Proteomes" id="UP000000763">
    <property type="component" value="Chromosome 11"/>
</dbReference>
<evidence type="ECO:0000256" key="1">
    <source>
        <dbReference type="SAM" id="MobiDB-lite"/>
    </source>
</evidence>
<feature type="transmembrane region" description="Helical" evidence="2">
    <location>
        <begin position="958"/>
        <end position="983"/>
    </location>
</feature>
<feature type="transmembrane region" description="Helical" evidence="2">
    <location>
        <begin position="916"/>
        <end position="938"/>
    </location>
</feature>
<dbReference type="InterPro" id="IPR008906">
    <property type="entry name" value="HATC_C_dom"/>
</dbReference>
<keyword evidence="2" id="KW-0812">Transmembrane</keyword>
<feature type="transmembrane region" description="Helical" evidence="2">
    <location>
        <begin position="1028"/>
        <end position="1048"/>
    </location>
</feature>
<evidence type="ECO:0000259" key="3">
    <source>
        <dbReference type="SMART" id="SM00597"/>
    </source>
</evidence>
<feature type="region of interest" description="Disordered" evidence="1">
    <location>
        <begin position="1"/>
        <end position="41"/>
    </location>
</feature>
<dbReference type="InterPro" id="IPR026961">
    <property type="entry name" value="PGG_dom"/>
</dbReference>
<keyword evidence="2" id="KW-1133">Transmembrane helix</keyword>
<dbReference type="PANTHER" id="PTHR11697:SF230">
    <property type="entry name" value="ZINC FINGER, MYM DOMAIN CONTAINING 1"/>
    <property type="match status" value="1"/>
</dbReference>
<dbReference type="Pfam" id="PF05699">
    <property type="entry name" value="Dimer_Tnp_hAT"/>
    <property type="match status" value="1"/>
</dbReference>
<proteinExistence type="predicted"/>
<protein>
    <submittedName>
        <fullName evidence="4">HAT family dimerisation domain, putative</fullName>
    </submittedName>
</protein>
<evidence type="ECO:0000313" key="4">
    <source>
        <dbReference type="EMBL" id="AAX96757.1"/>
    </source>
</evidence>
<feature type="transmembrane region" description="Helical" evidence="2">
    <location>
        <begin position="1004"/>
        <end position="1022"/>
    </location>
</feature>
<dbReference type="EMBL" id="AC137924">
    <property type="protein sequence ID" value="AAX96757.1"/>
    <property type="molecule type" value="Genomic_DNA"/>
</dbReference>
<dbReference type="SUPFAM" id="SSF53098">
    <property type="entry name" value="Ribonuclease H-like"/>
    <property type="match status" value="1"/>
</dbReference>
<dbReference type="SMART" id="SM00597">
    <property type="entry name" value="ZnF_TTF"/>
    <property type="match status" value="1"/>
</dbReference>
<feature type="transmembrane region" description="Helical" evidence="2">
    <location>
        <begin position="771"/>
        <end position="789"/>
    </location>
</feature>
<dbReference type="Pfam" id="PF14291">
    <property type="entry name" value="DUF4371"/>
    <property type="match status" value="1"/>
</dbReference>
<name>Q2R809_ORYSJ</name>
<reference evidence="5" key="1">
    <citation type="journal article" date="2005" name="Nature">
        <title>The map-based sequence of the rice genome.</title>
        <authorList>
            <consortium name="International rice genome sequencing project (IRGSP)"/>
            <person name="Matsumoto T."/>
            <person name="Wu J."/>
            <person name="Kanamori H."/>
            <person name="Katayose Y."/>
            <person name="Fujisawa M."/>
            <person name="Namiki N."/>
            <person name="Mizuno H."/>
            <person name="Yamamoto K."/>
            <person name="Antonio B.A."/>
            <person name="Baba T."/>
            <person name="Sakata K."/>
            <person name="Nagamura Y."/>
            <person name="Aoki H."/>
            <person name="Arikawa K."/>
            <person name="Arita K."/>
            <person name="Bito T."/>
            <person name="Chiden Y."/>
            <person name="Fujitsuka N."/>
            <person name="Fukunaka R."/>
            <person name="Hamada M."/>
            <person name="Harada C."/>
            <person name="Hayashi A."/>
            <person name="Hijishita S."/>
            <person name="Honda M."/>
            <person name="Hosokawa S."/>
            <person name="Ichikawa Y."/>
            <person name="Idonuma A."/>
            <person name="Iijima M."/>
            <person name="Ikeda M."/>
            <person name="Ikeno M."/>
            <person name="Ito K."/>
            <person name="Ito S."/>
            <person name="Ito T."/>
            <person name="Ito Y."/>
            <person name="Ito Y."/>
            <person name="Iwabuchi A."/>
            <person name="Kamiya K."/>
            <person name="Karasawa W."/>
            <person name="Kurita K."/>
            <person name="Katagiri S."/>
            <person name="Kikuta A."/>
            <person name="Kobayashi H."/>
            <person name="Kobayashi N."/>
            <person name="Machita K."/>
            <person name="Maehara T."/>
            <person name="Masukawa M."/>
            <person name="Mizubayashi T."/>
            <person name="Mukai Y."/>
            <person name="Nagasaki H."/>
            <person name="Nagata Y."/>
            <person name="Naito S."/>
            <person name="Nakashima M."/>
            <person name="Nakama Y."/>
            <person name="Nakamichi Y."/>
            <person name="Nakamura M."/>
            <person name="Meguro A."/>
            <person name="Negishi M."/>
            <person name="Ohta I."/>
            <person name="Ohta T."/>
            <person name="Okamoto M."/>
            <person name="Ono N."/>
            <person name="Saji S."/>
            <person name="Sakaguchi M."/>
            <person name="Sakai K."/>
            <person name="Shibata M."/>
            <person name="Shimokawa T."/>
            <person name="Song J."/>
            <person name="Takazaki Y."/>
            <person name="Terasawa K."/>
            <person name="Tsugane M."/>
            <person name="Tsuji K."/>
            <person name="Ueda S."/>
            <person name="Waki K."/>
            <person name="Yamagata H."/>
            <person name="Yamamoto M."/>
            <person name="Yamamoto S."/>
            <person name="Yamane H."/>
            <person name="Yoshiki S."/>
            <person name="Yoshihara R."/>
            <person name="Yukawa K."/>
            <person name="Zhong H."/>
            <person name="Yano M."/>
            <person name="Yuan Q."/>
            <person name="Ouyang S."/>
            <person name="Liu J."/>
            <person name="Jones K.M."/>
            <person name="Gansberger K."/>
            <person name="Moffat K."/>
            <person name="Hill J."/>
            <person name="Bera J."/>
            <person name="Fadrosh D."/>
            <person name="Jin S."/>
            <person name="Johri S."/>
            <person name="Kim M."/>
            <person name="Overton L."/>
            <person name="Reardon M."/>
            <person name="Tsitrin T."/>
            <person name="Vuong H."/>
            <person name="Weaver B."/>
            <person name="Ciecko A."/>
            <person name="Tallon L."/>
            <person name="Jackson J."/>
            <person name="Pai G."/>
            <person name="Aken S.V."/>
            <person name="Utterback T."/>
            <person name="Reidmuller S."/>
            <person name="Feldblyum T."/>
            <person name="Hsiao J."/>
            <person name="Zismann V."/>
            <person name="Iobst S."/>
            <person name="de Vazeille A.R."/>
            <person name="Buell C.R."/>
            <person name="Ying K."/>
            <person name="Li Y."/>
            <person name="Lu T."/>
            <person name="Huang Y."/>
            <person name="Zhao Q."/>
            <person name="Feng Q."/>
            <person name="Zhang L."/>
            <person name="Zhu J."/>
            <person name="Weng Q."/>
            <person name="Mu J."/>
            <person name="Lu Y."/>
            <person name="Fan D."/>
            <person name="Liu Y."/>
            <person name="Guan J."/>
            <person name="Zhang Y."/>
            <person name="Yu S."/>
            <person name="Liu X."/>
            <person name="Zhang Y."/>
            <person name="Hong G."/>
            <person name="Han B."/>
            <person name="Choisne N."/>
            <person name="Demange N."/>
            <person name="Orjeda G."/>
            <person name="Samain S."/>
            <person name="Cattolico L."/>
            <person name="Pelletier E."/>
            <person name="Couloux A."/>
            <person name="Segurens B."/>
            <person name="Wincker P."/>
            <person name="D'Hont A."/>
            <person name="Scarpelli C."/>
            <person name="Weissenbach J."/>
            <person name="Salanoubat M."/>
            <person name="Quetier F."/>
            <person name="Yu Y."/>
            <person name="Kim H.R."/>
            <person name="Rambo T."/>
            <person name="Currie J."/>
            <person name="Collura K."/>
            <person name="Luo M."/>
            <person name="Yang T."/>
            <person name="Ammiraju J.S.S."/>
            <person name="Engler F."/>
            <person name="Soderlund C."/>
            <person name="Wing R.A."/>
            <person name="Palmer L.E."/>
            <person name="de la Bastide M."/>
            <person name="Spiegel L."/>
            <person name="Nascimento L."/>
            <person name="Zutavern T."/>
            <person name="O'Shaughnessy A."/>
            <person name="Dike S."/>
            <person name="Dedhia N."/>
            <person name="Preston R."/>
            <person name="Balija V."/>
            <person name="McCombie W.R."/>
            <person name="Chow T."/>
            <person name="Chen H."/>
            <person name="Chung M."/>
            <person name="Chen C."/>
            <person name="Shaw J."/>
            <person name="Wu H."/>
            <person name="Hsiao K."/>
            <person name="Chao Y."/>
            <person name="Chu M."/>
            <person name="Cheng C."/>
            <person name="Hour A."/>
            <person name="Lee P."/>
            <person name="Lin S."/>
            <person name="Lin Y."/>
            <person name="Liou J."/>
            <person name="Liu S."/>
            <person name="Hsing Y."/>
            <person name="Raghuvanshi S."/>
            <person name="Mohanty A."/>
            <person name="Bharti A.K."/>
            <person name="Gaur A."/>
            <person name="Gupta V."/>
            <person name="Kumar D."/>
            <person name="Ravi V."/>
            <person name="Vij S."/>
            <person name="Kapur A."/>
            <person name="Khurana P."/>
            <person name="Khurana P."/>
            <person name="Khurana J.P."/>
            <person name="Tyagi A.K."/>
            <person name="Gaikwad K."/>
            <person name="Singh A."/>
            <person name="Dalal V."/>
            <person name="Srivastava S."/>
            <person name="Dixit A."/>
            <person name="Pal A.K."/>
            <person name="Ghazi I.A."/>
            <person name="Yadav M."/>
            <person name="Pandit A."/>
            <person name="Bhargava A."/>
            <person name="Sureshbabu K."/>
            <person name="Batra K."/>
            <person name="Sharma T.R."/>
            <person name="Mohapatra T."/>
            <person name="Singh N.K."/>
            <person name="Messing J."/>
            <person name="Nelson A.B."/>
            <person name="Fuks G."/>
            <person name="Kavchok S."/>
            <person name="Keizer G."/>
            <person name="Linton E."/>
            <person name="Llaca V."/>
            <person name="Song R."/>
            <person name="Tanyolac B."/>
            <person name="Young S."/>
            <person name="Ho-Il K."/>
            <person name="Hahn J.H."/>
            <person name="Sangsakoo G."/>
            <person name="Vanavichit A."/>
            <person name="de Mattos Luiz.A.T."/>
            <person name="Zimmer P.D."/>
            <person name="Malone G."/>
            <person name="Dellagostin O."/>
            <person name="de Oliveira A.C."/>
            <person name="Bevan M."/>
            <person name="Bancroft I."/>
            <person name="Minx P."/>
            <person name="Cordum H."/>
            <person name="Wilson R."/>
            <person name="Cheng Z."/>
            <person name="Jin W."/>
            <person name="Jiang J."/>
            <person name="Leong S.A."/>
            <person name="Iwama H."/>
            <person name="Gojobori T."/>
            <person name="Itoh T."/>
            <person name="Niimura Y."/>
            <person name="Fujii Y."/>
            <person name="Habara T."/>
            <person name="Sakai H."/>
            <person name="Sato Y."/>
            <person name="Wilson G."/>
            <person name="Kumar K."/>
            <person name="McCouch S."/>
            <person name="Juretic N."/>
            <person name="Hoen D."/>
            <person name="Wright S."/>
            <person name="Bruskiewich R."/>
            <person name="Bureau T."/>
            <person name="Miyao A."/>
            <person name="Hirochika H."/>
            <person name="Nishikawa T."/>
            <person name="Kadowaki K."/>
            <person name="Sugiura M."/>
            <person name="Burr B."/>
            <person name="Sasaki T."/>
        </authorList>
    </citation>
    <scope>NUCLEOTIDE SEQUENCE [LARGE SCALE GENOMIC DNA]</scope>
    <source>
        <strain evidence="5">cv. Nipponbare</strain>
    </source>
</reference>
<evidence type="ECO:0000313" key="5">
    <source>
        <dbReference type="Proteomes" id="UP000000763"/>
    </source>
</evidence>
<gene>
    <name evidence="4" type="ordered locus">LOC_Os11g14280</name>
</gene>